<evidence type="ECO:0000256" key="8">
    <source>
        <dbReference type="ARBA" id="ARBA00038436"/>
    </source>
</evidence>
<dbReference type="Proteomes" id="UP000501534">
    <property type="component" value="Chromosome"/>
</dbReference>
<feature type="transmembrane region" description="Helical" evidence="9">
    <location>
        <begin position="12"/>
        <end position="34"/>
    </location>
</feature>
<dbReference type="InterPro" id="IPR007387">
    <property type="entry name" value="TRAP_DctQ"/>
</dbReference>
<dbReference type="InterPro" id="IPR055348">
    <property type="entry name" value="DctQ"/>
</dbReference>
<dbReference type="GO" id="GO:0022857">
    <property type="term" value="F:transmembrane transporter activity"/>
    <property type="evidence" value="ECO:0007669"/>
    <property type="project" value="UniProtKB-UniRule"/>
</dbReference>
<organism evidence="11 12">
    <name type="scientific">Usitatibacter rugosus</name>
    <dbReference type="NCBI Taxonomy" id="2732067"/>
    <lineage>
        <taxon>Bacteria</taxon>
        <taxon>Pseudomonadati</taxon>
        <taxon>Pseudomonadota</taxon>
        <taxon>Betaproteobacteria</taxon>
        <taxon>Nitrosomonadales</taxon>
        <taxon>Usitatibacteraceae</taxon>
        <taxon>Usitatibacter</taxon>
    </lineage>
</organism>
<dbReference type="PANTHER" id="PTHR35011">
    <property type="entry name" value="2,3-DIKETO-L-GULONATE TRAP TRANSPORTER SMALL PERMEASE PROTEIN YIAM"/>
    <property type="match status" value="1"/>
</dbReference>
<keyword evidence="7 9" id="KW-0472">Membrane</keyword>
<dbReference type="Pfam" id="PF04290">
    <property type="entry name" value="DctQ"/>
    <property type="match status" value="1"/>
</dbReference>
<evidence type="ECO:0000313" key="11">
    <source>
        <dbReference type="EMBL" id="QJR09138.1"/>
    </source>
</evidence>
<dbReference type="KEGG" id="uru:DSM104443_00174"/>
<evidence type="ECO:0000256" key="3">
    <source>
        <dbReference type="ARBA" id="ARBA00022475"/>
    </source>
</evidence>
<keyword evidence="6 9" id="KW-1133">Transmembrane helix</keyword>
<evidence type="ECO:0000256" key="2">
    <source>
        <dbReference type="ARBA" id="ARBA00022448"/>
    </source>
</evidence>
<evidence type="ECO:0000259" key="10">
    <source>
        <dbReference type="Pfam" id="PF04290"/>
    </source>
</evidence>
<gene>
    <name evidence="11" type="ORF">DSM104443_00174</name>
</gene>
<reference evidence="11 12" key="1">
    <citation type="submission" date="2020-04" db="EMBL/GenBank/DDBJ databases">
        <title>Usitatibacter rugosus gen. nov., sp. nov. and Usitatibacter palustris sp. nov., novel members of Usitatibacteraceae fam. nov. within the order Nitrosomonadales isolated from soil.</title>
        <authorList>
            <person name="Huber K.J."/>
            <person name="Neumann-Schaal M."/>
            <person name="Geppert A."/>
            <person name="Luckner M."/>
            <person name="Wanner G."/>
            <person name="Overmann J."/>
        </authorList>
    </citation>
    <scope>NUCLEOTIDE SEQUENCE [LARGE SCALE GENOMIC DNA]</scope>
    <source>
        <strain evidence="11 12">0125_3</strain>
    </source>
</reference>
<feature type="transmembrane region" description="Helical" evidence="9">
    <location>
        <begin position="46"/>
        <end position="67"/>
    </location>
</feature>
<feature type="transmembrane region" description="Helical" evidence="9">
    <location>
        <begin position="130"/>
        <end position="153"/>
    </location>
</feature>
<evidence type="ECO:0000313" key="12">
    <source>
        <dbReference type="Proteomes" id="UP000501534"/>
    </source>
</evidence>
<evidence type="ECO:0000256" key="4">
    <source>
        <dbReference type="ARBA" id="ARBA00022519"/>
    </source>
</evidence>
<keyword evidence="3" id="KW-1003">Cell membrane</keyword>
<comment type="subcellular location">
    <subcellularLocation>
        <location evidence="1 9">Cell inner membrane</location>
        <topology evidence="1 9">Multi-pass membrane protein</topology>
    </subcellularLocation>
</comment>
<keyword evidence="4 9" id="KW-0997">Cell inner membrane</keyword>
<evidence type="ECO:0000256" key="6">
    <source>
        <dbReference type="ARBA" id="ARBA00022989"/>
    </source>
</evidence>
<feature type="domain" description="Tripartite ATP-independent periplasmic transporters DctQ component" evidence="10">
    <location>
        <begin position="23"/>
        <end position="154"/>
    </location>
</feature>
<accession>A0A6M4GQS1</accession>
<name>A0A6M4GQS1_9PROT</name>
<keyword evidence="2 9" id="KW-0813">Transport</keyword>
<protein>
    <recommendedName>
        <fullName evidence="9">TRAP transporter small permease protein</fullName>
    </recommendedName>
</protein>
<comment type="function">
    <text evidence="9">Part of the tripartite ATP-independent periplasmic (TRAP) transport system.</text>
</comment>
<proteinExistence type="inferred from homology"/>
<evidence type="ECO:0000256" key="5">
    <source>
        <dbReference type="ARBA" id="ARBA00022692"/>
    </source>
</evidence>
<dbReference type="EMBL" id="CP053069">
    <property type="protein sequence ID" value="QJR09138.1"/>
    <property type="molecule type" value="Genomic_DNA"/>
</dbReference>
<keyword evidence="12" id="KW-1185">Reference proteome</keyword>
<evidence type="ECO:0000256" key="9">
    <source>
        <dbReference type="RuleBase" id="RU369079"/>
    </source>
</evidence>
<evidence type="ECO:0000256" key="7">
    <source>
        <dbReference type="ARBA" id="ARBA00023136"/>
    </source>
</evidence>
<dbReference type="GO" id="GO:0015740">
    <property type="term" value="P:C4-dicarboxylate transport"/>
    <property type="evidence" value="ECO:0007669"/>
    <property type="project" value="TreeGrafter"/>
</dbReference>
<dbReference type="GO" id="GO:0005886">
    <property type="term" value="C:plasma membrane"/>
    <property type="evidence" value="ECO:0007669"/>
    <property type="project" value="UniProtKB-SubCell"/>
</dbReference>
<dbReference type="AlphaFoldDB" id="A0A6M4GQS1"/>
<comment type="subunit">
    <text evidence="9">The complex comprises the extracytoplasmic solute receptor protein and the two transmembrane proteins.</text>
</comment>
<sequence length="177" mass="19913">MRKALDFLYDAAGYLAAFFVLGIFVLMIAQTVLRETGMKSGGMDDLVAWFCAASAFLAFAHTFRYGDFVRVTLGIDKLPARARHWQEVASLAIASAFTGYLAFWAVKYVYESWKYHEMSTGLLVVPMWIPQMSFVVGATLLFVAVLDQLIVVLRGGKPIYVVKMEERHARGDYSEDM</sequence>
<feature type="transmembrane region" description="Helical" evidence="9">
    <location>
        <begin position="88"/>
        <end position="110"/>
    </location>
</feature>
<dbReference type="PANTHER" id="PTHR35011:SF10">
    <property type="entry name" value="TRAP TRANSPORTER SMALL PERMEASE PROTEIN"/>
    <property type="match status" value="1"/>
</dbReference>
<dbReference type="RefSeq" id="WP_171088835.1">
    <property type="nucleotide sequence ID" value="NZ_CP053069.1"/>
</dbReference>
<keyword evidence="5 9" id="KW-0812">Transmembrane</keyword>
<comment type="similarity">
    <text evidence="8 9">Belongs to the TRAP transporter small permease family.</text>
</comment>
<evidence type="ECO:0000256" key="1">
    <source>
        <dbReference type="ARBA" id="ARBA00004429"/>
    </source>
</evidence>